<sequence length="405" mass="45796">MNQQNILIIHNYYRLRGGEDAVVQHEVAALRQAGAMVKELYFHNPSKERDPFKGWKLLSGLLFNCKAYLKVFRTIRQHNIRVVHVHNSFYQASPSVLWAARHAGARVVATIHNYRLFCLNALFFRDGVTCTVCDDQQSFKAGIRHRCFQQSRMKSALLAASLRLHRLLGSWQKAVDQFVIINPLMREYLLHQGIDAAKIYFKPNFISDTAYKGYELRGRHYLAACRLEPEKGIAGLLKAWKDITAPLHIAGAGSLQDLVKRSAVGSISYLGLLSPGDMKFQLSNCRALVFTSHWKEGMPLSILEAIASGLICIAQESVATRQLIQDGITGFLYRDDQPGNTLADKVELLEQMSLEERNTLSMAARRYYETHFSVLPHLQHISEVYQMNLNTQAGAPSKRLPSLTP</sequence>
<dbReference type="PANTHER" id="PTHR45947">
    <property type="entry name" value="SULFOQUINOVOSYL TRANSFERASE SQD2"/>
    <property type="match status" value="1"/>
</dbReference>
<dbReference type="AlphaFoldDB" id="A0A1M5B9S3"/>
<dbReference type="Proteomes" id="UP000184368">
    <property type="component" value="Unassembled WGS sequence"/>
</dbReference>
<organism evidence="3 4">
    <name type="scientific">Cnuella takakiae</name>
    <dbReference type="NCBI Taxonomy" id="1302690"/>
    <lineage>
        <taxon>Bacteria</taxon>
        <taxon>Pseudomonadati</taxon>
        <taxon>Bacteroidota</taxon>
        <taxon>Chitinophagia</taxon>
        <taxon>Chitinophagales</taxon>
        <taxon>Chitinophagaceae</taxon>
        <taxon>Cnuella</taxon>
    </lineage>
</organism>
<evidence type="ECO:0000313" key="3">
    <source>
        <dbReference type="EMBL" id="SHF39254.1"/>
    </source>
</evidence>
<dbReference type="Pfam" id="PF00534">
    <property type="entry name" value="Glycos_transf_1"/>
    <property type="match status" value="1"/>
</dbReference>
<dbReference type="RefSeq" id="WP_073043027.1">
    <property type="nucleotide sequence ID" value="NZ_FQUO01000007.1"/>
</dbReference>
<accession>A0A1M5B9S3</accession>
<evidence type="ECO:0000259" key="1">
    <source>
        <dbReference type="Pfam" id="PF00534"/>
    </source>
</evidence>
<dbReference type="InterPro" id="IPR028098">
    <property type="entry name" value="Glyco_trans_4-like_N"/>
</dbReference>
<evidence type="ECO:0000313" key="4">
    <source>
        <dbReference type="Proteomes" id="UP000184368"/>
    </source>
</evidence>
<dbReference type="Pfam" id="PF13439">
    <property type="entry name" value="Glyco_transf_4"/>
    <property type="match status" value="1"/>
</dbReference>
<evidence type="ECO:0000259" key="2">
    <source>
        <dbReference type="Pfam" id="PF13439"/>
    </source>
</evidence>
<dbReference type="Gene3D" id="3.40.50.2000">
    <property type="entry name" value="Glycogen Phosphorylase B"/>
    <property type="match status" value="2"/>
</dbReference>
<dbReference type="SUPFAM" id="SSF53756">
    <property type="entry name" value="UDP-Glycosyltransferase/glycogen phosphorylase"/>
    <property type="match status" value="1"/>
</dbReference>
<feature type="domain" description="Glycosyl transferase family 1" evidence="1">
    <location>
        <begin position="224"/>
        <end position="366"/>
    </location>
</feature>
<dbReference type="InterPro" id="IPR001296">
    <property type="entry name" value="Glyco_trans_1"/>
</dbReference>
<dbReference type="EMBL" id="FQUO01000007">
    <property type="protein sequence ID" value="SHF39254.1"/>
    <property type="molecule type" value="Genomic_DNA"/>
</dbReference>
<dbReference type="OrthoDB" id="9792322at2"/>
<name>A0A1M5B9S3_9BACT</name>
<reference evidence="3 4" key="1">
    <citation type="submission" date="2016-11" db="EMBL/GenBank/DDBJ databases">
        <authorList>
            <person name="Jaros S."/>
            <person name="Januszkiewicz K."/>
            <person name="Wedrychowicz H."/>
        </authorList>
    </citation>
    <scope>NUCLEOTIDE SEQUENCE [LARGE SCALE GENOMIC DNA]</scope>
    <source>
        <strain evidence="3 4">DSM 26897</strain>
    </source>
</reference>
<gene>
    <name evidence="3" type="ORF">SAMN05444008_107214</name>
</gene>
<dbReference type="GO" id="GO:0016757">
    <property type="term" value="F:glycosyltransferase activity"/>
    <property type="evidence" value="ECO:0007669"/>
    <property type="project" value="InterPro"/>
</dbReference>
<feature type="domain" description="Glycosyltransferase subfamily 4-like N-terminal" evidence="2">
    <location>
        <begin position="24"/>
        <end position="206"/>
    </location>
</feature>
<proteinExistence type="predicted"/>
<dbReference type="STRING" id="1302690.BUE76_17035"/>
<dbReference type="PANTHER" id="PTHR45947:SF13">
    <property type="entry name" value="TRANSFERASE"/>
    <property type="match status" value="1"/>
</dbReference>
<protein>
    <submittedName>
        <fullName evidence="3">Glycosyltransferase involved in cell wall bisynthesis</fullName>
    </submittedName>
</protein>
<keyword evidence="3" id="KW-0808">Transferase</keyword>
<keyword evidence="4" id="KW-1185">Reference proteome</keyword>
<dbReference type="CDD" id="cd03801">
    <property type="entry name" value="GT4_PimA-like"/>
    <property type="match status" value="1"/>
</dbReference>
<dbReference type="InterPro" id="IPR050194">
    <property type="entry name" value="Glycosyltransferase_grp1"/>
</dbReference>